<dbReference type="RefSeq" id="WP_101896335.1">
    <property type="nucleotide sequence ID" value="NZ_CP022684.1"/>
</dbReference>
<dbReference type="OrthoDB" id="334910at2"/>
<keyword evidence="3" id="KW-1185">Reference proteome</keyword>
<dbReference type="KEGG" id="kak:Kalk_14245"/>
<feature type="signal peptide" evidence="1">
    <location>
        <begin position="1"/>
        <end position="19"/>
    </location>
</feature>
<organism evidence="2 3">
    <name type="scientific">Ketobacter alkanivorans</name>
    <dbReference type="NCBI Taxonomy" id="1917421"/>
    <lineage>
        <taxon>Bacteria</taxon>
        <taxon>Pseudomonadati</taxon>
        <taxon>Pseudomonadota</taxon>
        <taxon>Gammaproteobacteria</taxon>
        <taxon>Pseudomonadales</taxon>
        <taxon>Ketobacteraceae</taxon>
        <taxon>Ketobacter</taxon>
    </lineage>
</organism>
<name>A0A2K9LVN9_9GAMM</name>
<keyword evidence="1" id="KW-0732">Signal</keyword>
<dbReference type="Proteomes" id="UP000235116">
    <property type="component" value="Chromosome"/>
</dbReference>
<dbReference type="Pfam" id="PF11220">
    <property type="entry name" value="DUF3015"/>
    <property type="match status" value="1"/>
</dbReference>
<dbReference type="AlphaFoldDB" id="A0A2K9LVN9"/>
<proteinExistence type="predicted"/>
<dbReference type="InterPro" id="IPR021383">
    <property type="entry name" value="DUF3015"/>
</dbReference>
<dbReference type="EMBL" id="CP022684">
    <property type="protein sequence ID" value="AUM14964.1"/>
    <property type="molecule type" value="Genomic_DNA"/>
</dbReference>
<evidence type="ECO:0000313" key="2">
    <source>
        <dbReference type="EMBL" id="AUM14964.1"/>
    </source>
</evidence>
<evidence type="ECO:0008006" key="4">
    <source>
        <dbReference type="Google" id="ProtNLM"/>
    </source>
</evidence>
<evidence type="ECO:0000256" key="1">
    <source>
        <dbReference type="SAM" id="SignalP"/>
    </source>
</evidence>
<protein>
    <recommendedName>
        <fullName evidence="4">DUF3015 domain-containing protein</fullName>
    </recommendedName>
</protein>
<accession>A0A2K9LVN9</accession>
<reference evidence="3" key="1">
    <citation type="submission" date="2017-08" db="EMBL/GenBank/DDBJ databases">
        <title>Direct submision.</title>
        <authorList>
            <person name="Kim S.-J."/>
            <person name="Rhee S.-K."/>
        </authorList>
    </citation>
    <scope>NUCLEOTIDE SEQUENCE [LARGE SCALE GENOMIC DNA]</scope>
    <source>
        <strain evidence="3">GI5</strain>
    </source>
</reference>
<feature type="chain" id="PRO_5014843406" description="DUF3015 domain-containing protein" evidence="1">
    <location>
        <begin position="20"/>
        <end position="160"/>
    </location>
</feature>
<sequence length="160" mass="16294">MKKLLIGAVLLGSSSIAMAEAPGGPDCGWGNMLFEGQSGLGPHFLASWTNGTTGNATFGMTSGTNGCSSNGTLTYGGQALVDLSKVMDEFVADAAQGQGEAMTAVAVSMGIAPEDRAHFASTVHSNFSDIFASADATAEEVFGNIVSVMKTDARLSKYVG</sequence>
<gene>
    <name evidence="2" type="ORF">Kalk_14245</name>
</gene>
<evidence type="ECO:0000313" key="3">
    <source>
        <dbReference type="Proteomes" id="UP000235116"/>
    </source>
</evidence>